<feature type="domain" description="Nose resistant-to-fluoxetine protein N-terminal" evidence="4">
    <location>
        <begin position="67"/>
        <end position="196"/>
    </location>
</feature>
<dbReference type="InterPro" id="IPR006621">
    <property type="entry name" value="Nose-resist-to-fluoxetine_N"/>
</dbReference>
<evidence type="ECO:0000259" key="4">
    <source>
        <dbReference type="SMART" id="SM00703"/>
    </source>
</evidence>
<feature type="chain" id="PRO_5005321489" description="Nose resistant-to-fluoxetine protein N-terminal domain-containing protein" evidence="3">
    <location>
        <begin position="19"/>
        <end position="706"/>
    </location>
</feature>
<evidence type="ECO:0000256" key="1">
    <source>
        <dbReference type="SAM" id="MobiDB-lite"/>
    </source>
</evidence>
<dbReference type="OrthoDB" id="118951at2759"/>
<feature type="transmembrane region" description="Helical" evidence="2">
    <location>
        <begin position="442"/>
        <end position="464"/>
    </location>
</feature>
<evidence type="ECO:0000256" key="2">
    <source>
        <dbReference type="SAM" id="Phobius"/>
    </source>
</evidence>
<keyword evidence="5" id="KW-0012">Acyltransferase</keyword>
<feature type="compositionally biased region" description="Polar residues" evidence="1">
    <location>
        <begin position="668"/>
        <end position="690"/>
    </location>
</feature>
<protein>
    <recommendedName>
        <fullName evidence="4">Nose resistant-to-fluoxetine protein N-terminal domain-containing protein</fullName>
    </recommendedName>
</protein>
<dbReference type="SMART" id="SM00703">
    <property type="entry name" value="NRF"/>
    <property type="match status" value="1"/>
</dbReference>
<proteinExistence type="predicted"/>
<keyword evidence="3" id="KW-0732">Signal</keyword>
<feature type="transmembrane region" description="Helical" evidence="2">
    <location>
        <begin position="355"/>
        <end position="377"/>
    </location>
</feature>
<dbReference type="GO" id="GO:0016747">
    <property type="term" value="F:acyltransferase activity, transferring groups other than amino-acyl groups"/>
    <property type="evidence" value="ECO:0007669"/>
    <property type="project" value="InterPro"/>
</dbReference>
<keyword evidence="2" id="KW-1133">Transmembrane helix</keyword>
<feature type="transmembrane region" description="Helical" evidence="2">
    <location>
        <begin position="484"/>
        <end position="502"/>
    </location>
</feature>
<feature type="signal peptide" evidence="3">
    <location>
        <begin position="1"/>
        <end position="18"/>
    </location>
</feature>
<dbReference type="PANTHER" id="PTHR11161">
    <property type="entry name" value="O-ACYLTRANSFERASE"/>
    <property type="match status" value="1"/>
</dbReference>
<feature type="transmembrane region" description="Helical" evidence="2">
    <location>
        <begin position="311"/>
        <end position="335"/>
    </location>
</feature>
<evidence type="ECO:0000313" key="5">
    <source>
        <dbReference type="EMBL" id="KMY96332.1"/>
    </source>
</evidence>
<name>A0A0J9RKK1_DROSI</name>
<accession>A0A0J9RKK1</accession>
<dbReference type="InterPro" id="IPR052728">
    <property type="entry name" value="O2_lipid_transport_reg"/>
</dbReference>
<organism evidence="5">
    <name type="scientific">Drosophila simulans</name>
    <name type="common">Fruit fly</name>
    <dbReference type="NCBI Taxonomy" id="7240"/>
    <lineage>
        <taxon>Eukaryota</taxon>
        <taxon>Metazoa</taxon>
        <taxon>Ecdysozoa</taxon>
        <taxon>Arthropoda</taxon>
        <taxon>Hexapoda</taxon>
        <taxon>Insecta</taxon>
        <taxon>Pterygota</taxon>
        <taxon>Neoptera</taxon>
        <taxon>Endopterygota</taxon>
        <taxon>Diptera</taxon>
        <taxon>Brachycera</taxon>
        <taxon>Muscomorpha</taxon>
        <taxon>Ephydroidea</taxon>
        <taxon>Drosophilidae</taxon>
        <taxon>Drosophila</taxon>
        <taxon>Sophophora</taxon>
    </lineage>
</organism>
<keyword evidence="5" id="KW-0808">Transferase</keyword>
<reference evidence="5" key="2">
    <citation type="submission" date="2014-06" db="EMBL/GenBank/DDBJ databases">
        <authorList>
            <person name="Hu T."/>
            <person name="Eisen M.B."/>
            <person name="Thornton K.R."/>
            <person name="Andolfatto P."/>
        </authorList>
    </citation>
    <scope>NUCLEOTIDE SEQUENCE</scope>
    <source>
        <strain evidence="5">W501</strain>
    </source>
</reference>
<gene>
    <name evidence="5" type="primary">Dsim\GD24954</name>
    <name evidence="5" type="ORF">Dsimw501_GD24954</name>
</gene>
<feature type="transmembrane region" description="Helical" evidence="2">
    <location>
        <begin position="272"/>
        <end position="291"/>
    </location>
</feature>
<dbReference type="Pfam" id="PF20146">
    <property type="entry name" value="NRF"/>
    <property type="match status" value="1"/>
</dbReference>
<dbReference type="AlphaFoldDB" id="A0A0J9RKK1"/>
<dbReference type="PANTHER" id="PTHR11161:SF0">
    <property type="entry name" value="O-ACYLTRANSFERASE LIKE PROTEIN"/>
    <property type="match status" value="1"/>
</dbReference>
<feature type="transmembrane region" description="Helical" evidence="2">
    <location>
        <begin position="205"/>
        <end position="229"/>
    </location>
</feature>
<reference evidence="5" key="1">
    <citation type="journal article" date="2013" name="Genome Res.">
        <title>A second-generation assembly of the Drosophila simulans genome provides new insights into patterns of lineage-specific divergence.</title>
        <authorList>
            <person name="Hu T.T."/>
            <person name="Eisen M.B."/>
            <person name="Thornton K.R."/>
            <person name="Andolfatto P."/>
        </authorList>
    </citation>
    <scope>NUCLEOTIDE SEQUENCE [LARGE SCALE GENOMIC DNA]</scope>
    <source>
        <strain evidence="5">W501</strain>
    </source>
</reference>
<feature type="region of interest" description="Disordered" evidence="1">
    <location>
        <begin position="665"/>
        <end position="706"/>
    </location>
</feature>
<dbReference type="Proteomes" id="UP000035880">
    <property type="component" value="Chromosome 2R"/>
</dbReference>
<keyword evidence="2" id="KW-0472">Membrane</keyword>
<dbReference type="InterPro" id="IPR002656">
    <property type="entry name" value="Acyl_transf_3_dom"/>
</dbReference>
<dbReference type="Pfam" id="PF01757">
    <property type="entry name" value="Acyl_transf_3"/>
    <property type="match status" value="1"/>
</dbReference>
<feature type="transmembrane region" description="Helical" evidence="2">
    <location>
        <begin position="558"/>
        <end position="579"/>
    </location>
</feature>
<feature type="transmembrane region" description="Helical" evidence="2">
    <location>
        <begin position="514"/>
        <end position="538"/>
    </location>
</feature>
<evidence type="ECO:0000256" key="3">
    <source>
        <dbReference type="SAM" id="SignalP"/>
    </source>
</evidence>
<dbReference type="Bgee" id="FBgn0196267">
    <property type="expression patterns" value="Expressed in adult organism and 1 other cell type or tissue"/>
</dbReference>
<sequence>MFKLVVCISLCGIVLTSAAQPQEGDVLPGYHNLKKLRPLGTEFAEYFHNVTLSDLEVRDPRLPSQQDLLCLRHMTQLTLSLVSGEFWALKMIDSWGLIPSGILTGNQNDLGNFDECLSITKDSIRGKYCFLETTVSKILGVNGAAAEFWKLRVATCFPASCSASHMNKFLSQMTQRVFNVSIPSTVMSISDSTCQTSEREPWDGLTIFTIVLLSIMGSIVALCTVYDYFSCHTQNQLPAMVKVFSARANSRALFRIVETKPSSNVIDCLHGIRCMSLVWVVFCHEQGYFLSSAYLNFFDILRWVEYPSSSIYLHGFFSVDSFFVIGGLLVALISLRMMDKSKGKLNVPLMYLHRLIRILPNVAVAMLIYTKLMGLMADGPLFKGGYSGKEVCGKYWYRTLLFVNNYFLERCLPHTWYLCVDVQLFLISPILLISLHKWGKKAAAVIVVAIGLLAALLFGSMMIHHYSLVLKNTNEESQRLYTSTHYHCTPWLIGFMFGYFLYLNQGKKFRLNWLAVWSGWILCLAMIFTSIFAIYPAAKWTTPAPSSLEEASYYTFTRLGWSLAICWVIFACMQGYGGLANSFLSSPLWQPLSRLSYSVYIWHVFMQELNARRTRTNAYYSDYNMMLKFWSDIGFTFLLSYLLYLIIEAPFNGLDIFIRPQRKAPPTMKTQTNSEPTQEIQNIEDGSNITEELKDCDTVPTNSVSK</sequence>
<keyword evidence="2" id="KW-0812">Transmembrane</keyword>
<feature type="transmembrane region" description="Helical" evidence="2">
    <location>
        <begin position="415"/>
        <end position="435"/>
    </location>
</feature>
<reference evidence="5" key="3">
    <citation type="submission" date="2015-04" db="EMBL/GenBank/DDBJ databases">
        <authorList>
            <consortium name="FlyBase"/>
        </authorList>
    </citation>
    <scope>NUCLEOTIDE SEQUENCE</scope>
    <source>
        <strain evidence="5">W501</strain>
    </source>
</reference>
<dbReference type="KEGG" id="dsi:Dsimw501_GD24954"/>
<dbReference type="EMBL" id="CM002911">
    <property type="protein sequence ID" value="KMY96332.1"/>
    <property type="molecule type" value="Genomic_DNA"/>
</dbReference>
<feature type="transmembrane region" description="Helical" evidence="2">
    <location>
        <begin position="629"/>
        <end position="647"/>
    </location>
</feature>